<gene>
    <name evidence="3" type="ORF">N5A92_07985</name>
</gene>
<feature type="domain" description="DUF6692" evidence="2">
    <location>
        <begin position="13"/>
        <end position="172"/>
    </location>
</feature>
<organism evidence="3 4">
    <name type="scientific">Chelativorans salis</name>
    <dbReference type="NCBI Taxonomy" id="2978478"/>
    <lineage>
        <taxon>Bacteria</taxon>
        <taxon>Pseudomonadati</taxon>
        <taxon>Pseudomonadota</taxon>
        <taxon>Alphaproteobacteria</taxon>
        <taxon>Hyphomicrobiales</taxon>
        <taxon>Phyllobacteriaceae</taxon>
        <taxon>Chelativorans</taxon>
    </lineage>
</organism>
<feature type="chain" id="PRO_5047215273" description="DUF6692 domain-containing protein" evidence="1">
    <location>
        <begin position="31"/>
        <end position="174"/>
    </location>
</feature>
<name>A0ABT2LK50_9HYPH</name>
<keyword evidence="4" id="KW-1185">Reference proteome</keyword>
<feature type="signal peptide" evidence="1">
    <location>
        <begin position="1"/>
        <end position="30"/>
    </location>
</feature>
<dbReference type="Proteomes" id="UP001320831">
    <property type="component" value="Unassembled WGS sequence"/>
</dbReference>
<dbReference type="InterPro" id="IPR046514">
    <property type="entry name" value="DUF6692"/>
</dbReference>
<reference evidence="3 4" key="1">
    <citation type="submission" date="2022-09" db="EMBL/GenBank/DDBJ databases">
        <title>Chelativorans salina sp. nov., a novel slightly halophilic bacterium isolated from a saline lake sediment enrichment.</title>
        <authorList>
            <person name="Gao L."/>
            <person name="Fang B.-Z."/>
            <person name="Li W.-J."/>
        </authorList>
    </citation>
    <scope>NUCLEOTIDE SEQUENCE [LARGE SCALE GENOMIC DNA]</scope>
    <source>
        <strain evidence="3 4">EGI FJ00035</strain>
    </source>
</reference>
<keyword evidence="1" id="KW-0732">Signal</keyword>
<sequence length="174" mass="18192">MRSPSPRLNWAYTAVLLAPALLVGCSESEAPDDELNPVRAHEPPRIAPAGEALSGAHIPTLDPATMSDAEIWKAIGRGAHCIFRYTSSGKPVLAVKALPGGGAEGVVKLNGSLVLLRSASSSSELVLAADEVRMSLATEGGGATADQSQEEATSVFEVGDRLKVGYRGYYRCVD</sequence>
<evidence type="ECO:0000313" key="4">
    <source>
        <dbReference type="Proteomes" id="UP001320831"/>
    </source>
</evidence>
<dbReference type="RefSeq" id="WP_260901614.1">
    <property type="nucleotide sequence ID" value="NZ_JAOCZP010000002.1"/>
</dbReference>
<evidence type="ECO:0000313" key="3">
    <source>
        <dbReference type="EMBL" id="MCT7374976.1"/>
    </source>
</evidence>
<comment type="caution">
    <text evidence="3">The sequence shown here is derived from an EMBL/GenBank/DDBJ whole genome shotgun (WGS) entry which is preliminary data.</text>
</comment>
<accession>A0ABT2LK50</accession>
<protein>
    <recommendedName>
        <fullName evidence="2">DUF6692 domain-containing protein</fullName>
    </recommendedName>
</protein>
<dbReference type="Pfam" id="PF20402">
    <property type="entry name" value="DUF6692"/>
    <property type="match status" value="1"/>
</dbReference>
<dbReference type="PROSITE" id="PS51257">
    <property type="entry name" value="PROKAR_LIPOPROTEIN"/>
    <property type="match status" value="1"/>
</dbReference>
<dbReference type="EMBL" id="JAOCZP010000002">
    <property type="protein sequence ID" value="MCT7374976.1"/>
    <property type="molecule type" value="Genomic_DNA"/>
</dbReference>
<evidence type="ECO:0000256" key="1">
    <source>
        <dbReference type="SAM" id="SignalP"/>
    </source>
</evidence>
<proteinExistence type="predicted"/>
<evidence type="ECO:0000259" key="2">
    <source>
        <dbReference type="Pfam" id="PF20402"/>
    </source>
</evidence>